<keyword evidence="2" id="KW-1185">Reference proteome</keyword>
<gene>
    <name evidence="1" type="ORF">CR513_47169</name>
</gene>
<organism evidence="1 2">
    <name type="scientific">Mucuna pruriens</name>
    <name type="common">Velvet bean</name>
    <name type="synonym">Dolichos pruriens</name>
    <dbReference type="NCBI Taxonomy" id="157652"/>
    <lineage>
        <taxon>Eukaryota</taxon>
        <taxon>Viridiplantae</taxon>
        <taxon>Streptophyta</taxon>
        <taxon>Embryophyta</taxon>
        <taxon>Tracheophyta</taxon>
        <taxon>Spermatophyta</taxon>
        <taxon>Magnoliopsida</taxon>
        <taxon>eudicotyledons</taxon>
        <taxon>Gunneridae</taxon>
        <taxon>Pentapetalae</taxon>
        <taxon>rosids</taxon>
        <taxon>fabids</taxon>
        <taxon>Fabales</taxon>
        <taxon>Fabaceae</taxon>
        <taxon>Papilionoideae</taxon>
        <taxon>50 kb inversion clade</taxon>
        <taxon>NPAAA clade</taxon>
        <taxon>indigoferoid/millettioid clade</taxon>
        <taxon>Phaseoleae</taxon>
        <taxon>Mucuna</taxon>
    </lineage>
</organism>
<sequence length="140" mass="16416">MRRYVHHVCERLVCRSEKSKVSPHGFYTPLSIPISLWCGHFYGFCLRIIHFIPYHKIDDACHVVNLFFREVARLHGLPKTIVSYKVSKGPYGVSLVPRYSSLPLVILKWIDKLKWLNENGLPKAQFVKKLHERVHSHIDK</sequence>
<dbReference type="AlphaFoldDB" id="A0A371F4N5"/>
<proteinExistence type="predicted"/>
<feature type="non-terminal residue" evidence="1">
    <location>
        <position position="1"/>
    </location>
</feature>
<dbReference type="EMBL" id="QJKJ01010587">
    <property type="protein sequence ID" value="RDX73256.1"/>
    <property type="molecule type" value="Genomic_DNA"/>
</dbReference>
<dbReference type="PANTHER" id="PTHR35046:SF9">
    <property type="entry name" value="RNA-DIRECTED DNA POLYMERASE"/>
    <property type="match status" value="1"/>
</dbReference>
<protein>
    <submittedName>
        <fullName evidence="1">Uncharacterized protein</fullName>
    </submittedName>
</protein>
<dbReference type="PANTHER" id="PTHR35046">
    <property type="entry name" value="ZINC KNUCKLE (CCHC-TYPE) FAMILY PROTEIN"/>
    <property type="match status" value="1"/>
</dbReference>
<reference evidence="1" key="1">
    <citation type="submission" date="2018-05" db="EMBL/GenBank/DDBJ databases">
        <title>Draft genome of Mucuna pruriens seed.</title>
        <authorList>
            <person name="Nnadi N.E."/>
            <person name="Vos R."/>
            <person name="Hasami M.H."/>
            <person name="Devisetty U.K."/>
            <person name="Aguiy J.C."/>
        </authorList>
    </citation>
    <scope>NUCLEOTIDE SEQUENCE [LARGE SCALE GENOMIC DNA]</scope>
    <source>
        <strain evidence="1">JCA_2017</strain>
    </source>
</reference>
<evidence type="ECO:0000313" key="1">
    <source>
        <dbReference type="EMBL" id="RDX73256.1"/>
    </source>
</evidence>
<dbReference type="Proteomes" id="UP000257109">
    <property type="component" value="Unassembled WGS sequence"/>
</dbReference>
<dbReference type="OrthoDB" id="1935586at2759"/>
<name>A0A371F4N5_MUCPR</name>
<comment type="caution">
    <text evidence="1">The sequence shown here is derived from an EMBL/GenBank/DDBJ whole genome shotgun (WGS) entry which is preliminary data.</text>
</comment>
<evidence type="ECO:0000313" key="2">
    <source>
        <dbReference type="Proteomes" id="UP000257109"/>
    </source>
</evidence>
<accession>A0A371F4N5</accession>
<feature type="non-terminal residue" evidence="1">
    <location>
        <position position="140"/>
    </location>
</feature>